<feature type="compositionally biased region" description="Polar residues" evidence="2">
    <location>
        <begin position="170"/>
        <end position="182"/>
    </location>
</feature>
<reference evidence="4" key="1">
    <citation type="journal article" date="2020" name="Stud. Mycol.">
        <title>101 Dothideomycetes genomes: a test case for predicting lifestyles and emergence of pathogens.</title>
        <authorList>
            <person name="Haridas S."/>
            <person name="Albert R."/>
            <person name="Binder M."/>
            <person name="Bloem J."/>
            <person name="Labutti K."/>
            <person name="Salamov A."/>
            <person name="Andreopoulos B."/>
            <person name="Baker S."/>
            <person name="Barry K."/>
            <person name="Bills G."/>
            <person name="Bluhm B."/>
            <person name="Cannon C."/>
            <person name="Castanera R."/>
            <person name="Culley D."/>
            <person name="Daum C."/>
            <person name="Ezra D."/>
            <person name="Gonzalez J."/>
            <person name="Henrissat B."/>
            <person name="Kuo A."/>
            <person name="Liang C."/>
            <person name="Lipzen A."/>
            <person name="Lutzoni F."/>
            <person name="Magnuson J."/>
            <person name="Mondo S."/>
            <person name="Nolan M."/>
            <person name="Ohm R."/>
            <person name="Pangilinan J."/>
            <person name="Park H.-J."/>
            <person name="Ramirez L."/>
            <person name="Alfaro M."/>
            <person name="Sun H."/>
            <person name="Tritt A."/>
            <person name="Yoshinaga Y."/>
            <person name="Zwiers L.-H."/>
            <person name="Turgeon B."/>
            <person name="Goodwin S."/>
            <person name="Spatafora J."/>
            <person name="Crous P."/>
            <person name="Grigoriev I."/>
        </authorList>
    </citation>
    <scope>NUCLEOTIDE SEQUENCE</scope>
    <source>
        <strain evidence="4">SCOH1-5</strain>
    </source>
</reference>
<dbReference type="SMART" id="SM00288">
    <property type="entry name" value="VHS"/>
    <property type="match status" value="1"/>
</dbReference>
<dbReference type="PANTHER" id="PTHR47789">
    <property type="entry name" value="LAS SEVENTEEN-BINDING PROTEIN 5"/>
    <property type="match status" value="1"/>
</dbReference>
<dbReference type="CDD" id="cd14232">
    <property type="entry name" value="GAT_LSB5"/>
    <property type="match status" value="1"/>
</dbReference>
<dbReference type="GO" id="GO:0030479">
    <property type="term" value="C:actin cortical patch"/>
    <property type="evidence" value="ECO:0007669"/>
    <property type="project" value="TreeGrafter"/>
</dbReference>
<dbReference type="SUPFAM" id="SSF89009">
    <property type="entry name" value="GAT-like domain"/>
    <property type="match status" value="1"/>
</dbReference>
<evidence type="ECO:0000256" key="1">
    <source>
        <dbReference type="ARBA" id="ARBA00011446"/>
    </source>
</evidence>
<evidence type="ECO:0000313" key="4">
    <source>
        <dbReference type="EMBL" id="KAF2210785.1"/>
    </source>
</evidence>
<keyword evidence="5" id="KW-1185">Reference proteome</keyword>
<organism evidence="4 5">
    <name type="scientific">Cercospora zeae-maydis SCOH1-5</name>
    <dbReference type="NCBI Taxonomy" id="717836"/>
    <lineage>
        <taxon>Eukaryota</taxon>
        <taxon>Fungi</taxon>
        <taxon>Dikarya</taxon>
        <taxon>Ascomycota</taxon>
        <taxon>Pezizomycotina</taxon>
        <taxon>Dothideomycetes</taxon>
        <taxon>Dothideomycetidae</taxon>
        <taxon>Mycosphaerellales</taxon>
        <taxon>Mycosphaerellaceae</taxon>
        <taxon>Cercospora</taxon>
    </lineage>
</organism>
<dbReference type="Gene3D" id="1.25.40.90">
    <property type="match status" value="1"/>
</dbReference>
<dbReference type="GO" id="GO:0035091">
    <property type="term" value="F:phosphatidylinositol binding"/>
    <property type="evidence" value="ECO:0007669"/>
    <property type="project" value="InterPro"/>
</dbReference>
<dbReference type="GO" id="GO:0006897">
    <property type="term" value="P:endocytosis"/>
    <property type="evidence" value="ECO:0007669"/>
    <property type="project" value="InterPro"/>
</dbReference>
<accession>A0A6A6FBP1</accession>
<dbReference type="Pfam" id="PF00790">
    <property type="entry name" value="VHS"/>
    <property type="match status" value="1"/>
</dbReference>
<dbReference type="PROSITE" id="PS50179">
    <property type="entry name" value="VHS"/>
    <property type="match status" value="1"/>
</dbReference>
<dbReference type="PANTHER" id="PTHR47789:SF1">
    <property type="entry name" value="LAS SEVENTEEN-BINDING PROTEIN 5"/>
    <property type="match status" value="1"/>
</dbReference>
<dbReference type="GO" id="GO:0043130">
    <property type="term" value="F:ubiquitin binding"/>
    <property type="evidence" value="ECO:0007669"/>
    <property type="project" value="InterPro"/>
</dbReference>
<dbReference type="InterPro" id="IPR044103">
    <property type="entry name" value="GAT_LSB5"/>
</dbReference>
<dbReference type="EMBL" id="ML992679">
    <property type="protein sequence ID" value="KAF2210785.1"/>
    <property type="molecule type" value="Genomic_DNA"/>
</dbReference>
<feature type="region of interest" description="Disordered" evidence="2">
    <location>
        <begin position="142"/>
        <end position="203"/>
    </location>
</feature>
<dbReference type="InterPro" id="IPR045007">
    <property type="entry name" value="LSB5"/>
</dbReference>
<dbReference type="OrthoDB" id="10068368at2759"/>
<dbReference type="SUPFAM" id="SSF48464">
    <property type="entry name" value="ENTH/VHS domain"/>
    <property type="match status" value="1"/>
</dbReference>
<evidence type="ECO:0000313" key="5">
    <source>
        <dbReference type="Proteomes" id="UP000799539"/>
    </source>
</evidence>
<gene>
    <name evidence="4" type="ORF">CERZMDRAFT_112967</name>
</gene>
<dbReference type="GO" id="GO:0051666">
    <property type="term" value="P:actin cortical patch localization"/>
    <property type="evidence" value="ECO:0007669"/>
    <property type="project" value="TreeGrafter"/>
</dbReference>
<proteinExistence type="predicted"/>
<feature type="compositionally biased region" description="Low complexity" evidence="2">
    <location>
        <begin position="183"/>
        <end position="200"/>
    </location>
</feature>
<feature type="compositionally biased region" description="Polar residues" evidence="2">
    <location>
        <begin position="324"/>
        <end position="338"/>
    </location>
</feature>
<dbReference type="Proteomes" id="UP000799539">
    <property type="component" value="Unassembled WGS sequence"/>
</dbReference>
<name>A0A6A6FBP1_9PEZI</name>
<evidence type="ECO:0000256" key="2">
    <source>
        <dbReference type="SAM" id="MobiDB-lite"/>
    </source>
</evidence>
<dbReference type="AlphaFoldDB" id="A0A6A6FBP1"/>
<dbReference type="InterPro" id="IPR002014">
    <property type="entry name" value="VHS_dom"/>
</dbReference>
<evidence type="ECO:0000259" key="3">
    <source>
        <dbReference type="PROSITE" id="PS50179"/>
    </source>
</evidence>
<sequence length="403" mass="44552">MFGGSRKPYSAITVQVDRLTSEQYEEDDVSGIVELIEVIRIQSAGPTEAARALRKKLKYGNPHRQVRALVILDGLIQNAGGRFQRAFADEPLLERLRLMARDETVDPHVRQKCKVLFSQWANAYKNTSGLERIATLYKELPKTQRPAAARQKVLSDTQPAESPFEEPGSRSRSNSYQKTPQATPSRPVTLTPTSSSLSSKLFKEKKGSSHKAFNLSKEKEGMTSTIAQASIASTNLLNGLQLINREHERISENAEVVKRFQTCKALRRKILYYIQHVESDEWIGSLVNANDELVKALTAYEIMDRSIDDDSDSDAWEAANSSAGTSMQQQLAGLSLSDQAPAKPPRPQANISMPTAPPTSGPKSSLASKDLGDESEEDGDPFGDSNAVHTPFYEPSGMTWREV</sequence>
<dbReference type="Gene3D" id="1.20.58.160">
    <property type="match status" value="1"/>
</dbReference>
<dbReference type="InterPro" id="IPR008942">
    <property type="entry name" value="ENTH_VHS"/>
</dbReference>
<dbReference type="GO" id="GO:0007034">
    <property type="term" value="P:vacuolar transport"/>
    <property type="evidence" value="ECO:0007669"/>
    <property type="project" value="UniProtKB-ARBA"/>
</dbReference>
<dbReference type="InterPro" id="IPR038425">
    <property type="entry name" value="GAT_sf"/>
</dbReference>
<feature type="region of interest" description="Disordered" evidence="2">
    <location>
        <begin position="308"/>
        <end position="403"/>
    </location>
</feature>
<comment type="subunit">
    <text evidence="1">Component of the ESCRT-0 complex composed of HSE1 and VPS27.</text>
</comment>
<dbReference type="GO" id="GO:0007015">
    <property type="term" value="P:actin filament organization"/>
    <property type="evidence" value="ECO:0007669"/>
    <property type="project" value="InterPro"/>
</dbReference>
<dbReference type="CDD" id="cd16980">
    <property type="entry name" value="VHS_Lsb5"/>
    <property type="match status" value="1"/>
</dbReference>
<protein>
    <recommendedName>
        <fullName evidence="3">VHS domain-containing protein</fullName>
    </recommendedName>
</protein>
<feature type="domain" description="VHS" evidence="3">
    <location>
        <begin position="19"/>
        <end position="140"/>
    </location>
</feature>